<dbReference type="AlphaFoldDB" id="A0A2P4X0H5"/>
<reference evidence="1 2" key="1">
    <citation type="journal article" date="2017" name="Genome Biol. Evol.">
        <title>Phytophthora megakarya and P. palmivora, closely related causal agents of cacao black pod rot, underwent increases in genome sizes and gene numbers by different mechanisms.</title>
        <authorList>
            <person name="Ali S.S."/>
            <person name="Shao J."/>
            <person name="Lary D.J."/>
            <person name="Kronmiller B."/>
            <person name="Shen D."/>
            <person name="Strem M.D."/>
            <person name="Amoako-Attah I."/>
            <person name="Akrofi A.Y."/>
            <person name="Begoude B.A."/>
            <person name="Ten Hoopen G.M."/>
            <person name="Coulibaly K."/>
            <person name="Kebe B.I."/>
            <person name="Melnick R.L."/>
            <person name="Guiltinan M.J."/>
            <person name="Tyler B.M."/>
            <person name="Meinhardt L.W."/>
            <person name="Bailey B.A."/>
        </authorList>
    </citation>
    <scope>NUCLEOTIDE SEQUENCE [LARGE SCALE GENOMIC DNA]</scope>
    <source>
        <strain evidence="2">sbr112.9</strain>
    </source>
</reference>
<dbReference type="OrthoDB" id="128912at2759"/>
<gene>
    <name evidence="1" type="ORF">PHPALM_36211</name>
</gene>
<evidence type="ECO:0008006" key="3">
    <source>
        <dbReference type="Google" id="ProtNLM"/>
    </source>
</evidence>
<proteinExistence type="predicted"/>
<name>A0A2P4X0H5_9STRA</name>
<comment type="caution">
    <text evidence="1">The sequence shown here is derived from an EMBL/GenBank/DDBJ whole genome shotgun (WGS) entry which is preliminary data.</text>
</comment>
<accession>A0A2P4X0H5</accession>
<evidence type="ECO:0000313" key="1">
    <source>
        <dbReference type="EMBL" id="POM59058.1"/>
    </source>
</evidence>
<organism evidence="1 2">
    <name type="scientific">Phytophthora palmivora</name>
    <dbReference type="NCBI Taxonomy" id="4796"/>
    <lineage>
        <taxon>Eukaryota</taxon>
        <taxon>Sar</taxon>
        <taxon>Stramenopiles</taxon>
        <taxon>Oomycota</taxon>
        <taxon>Peronosporomycetes</taxon>
        <taxon>Peronosporales</taxon>
        <taxon>Peronosporaceae</taxon>
        <taxon>Phytophthora</taxon>
    </lineage>
</organism>
<sequence>MRTVQNIVHHFRRTHLVGNDNGKAMVETVRASPFSGHEGDPDAFTFTSAYDTSGIPEVGNFSNARLFLLNSVRYQVQVCGITDASRSFHLVALFIKSQLQYEHFEAARVALRRVFAQVNVAEWQVKFVLVDADKAQHKAFLSLREWTRELVSGLTALVYRGICNLHFARIEAEYVAQKAVMLKEWAGYCFLTPSGYANTNNPVEQFNRALERDYMHNRQAKMG</sequence>
<dbReference type="Proteomes" id="UP000237271">
    <property type="component" value="Unassembled WGS sequence"/>
</dbReference>
<protein>
    <recommendedName>
        <fullName evidence="3">MULE transposase domain-containing protein</fullName>
    </recommendedName>
</protein>
<keyword evidence="2" id="KW-1185">Reference proteome</keyword>
<evidence type="ECO:0000313" key="2">
    <source>
        <dbReference type="Proteomes" id="UP000237271"/>
    </source>
</evidence>
<dbReference type="EMBL" id="NCKW01020112">
    <property type="protein sequence ID" value="POM59058.1"/>
    <property type="molecule type" value="Genomic_DNA"/>
</dbReference>